<gene>
    <name evidence="1" type="ORF">CKAH01_17476</name>
</gene>
<evidence type="ECO:0000313" key="2">
    <source>
        <dbReference type="Proteomes" id="UP001281614"/>
    </source>
</evidence>
<keyword evidence="2" id="KW-1185">Reference proteome</keyword>
<reference evidence="1" key="1">
    <citation type="submission" date="2023-02" db="EMBL/GenBank/DDBJ databases">
        <title>Colletotrichum kahawae CIFC_Que2 genome sequencing and assembly.</title>
        <authorList>
            <person name="Baroncelli R."/>
        </authorList>
    </citation>
    <scope>NUCLEOTIDE SEQUENCE</scope>
    <source>
        <strain evidence="1">CIFC_Que2</strain>
    </source>
</reference>
<sequence>MRAEVEAPLVQCVRNEMDQHVLVGEMDRNLEMNGCVQSAASAGWLAVPLGENVDVWVACVVVCGKANGRVDLQRALISRPLTGHIRKQIRTDASSLVSQPLRLHAPENRLLFTRLRLRLREENDKQPLVHPPSVLARTPQPREIQFSEAEIQCSHYGVQQQQFAVFDVEAAA</sequence>
<dbReference type="AlphaFoldDB" id="A0AAE0D6F4"/>
<protein>
    <submittedName>
        <fullName evidence="1">Uncharacterized protein</fullName>
    </submittedName>
</protein>
<dbReference type="Proteomes" id="UP001281614">
    <property type="component" value="Unassembled WGS sequence"/>
</dbReference>
<name>A0AAE0D6F4_COLKA</name>
<dbReference type="EMBL" id="VYYT01000232">
    <property type="protein sequence ID" value="KAK2754321.1"/>
    <property type="molecule type" value="Genomic_DNA"/>
</dbReference>
<proteinExistence type="predicted"/>
<evidence type="ECO:0000313" key="1">
    <source>
        <dbReference type="EMBL" id="KAK2754321.1"/>
    </source>
</evidence>
<accession>A0AAE0D6F4</accession>
<organism evidence="1 2">
    <name type="scientific">Colletotrichum kahawae</name>
    <name type="common">Coffee berry disease fungus</name>
    <dbReference type="NCBI Taxonomy" id="34407"/>
    <lineage>
        <taxon>Eukaryota</taxon>
        <taxon>Fungi</taxon>
        <taxon>Dikarya</taxon>
        <taxon>Ascomycota</taxon>
        <taxon>Pezizomycotina</taxon>
        <taxon>Sordariomycetes</taxon>
        <taxon>Hypocreomycetidae</taxon>
        <taxon>Glomerellales</taxon>
        <taxon>Glomerellaceae</taxon>
        <taxon>Colletotrichum</taxon>
        <taxon>Colletotrichum gloeosporioides species complex</taxon>
    </lineage>
</organism>
<comment type="caution">
    <text evidence="1">The sequence shown here is derived from an EMBL/GenBank/DDBJ whole genome shotgun (WGS) entry which is preliminary data.</text>
</comment>